<keyword evidence="1" id="KW-0472">Membrane</keyword>
<protein>
    <recommendedName>
        <fullName evidence="3">YfhO family protein</fullName>
    </recommendedName>
</protein>
<dbReference type="InterPro" id="IPR018580">
    <property type="entry name" value="Uncharacterised_YfhO"/>
</dbReference>
<feature type="transmembrane region" description="Helical" evidence="1">
    <location>
        <begin position="152"/>
        <end position="169"/>
    </location>
</feature>
<sequence>MRSGKNPADMTREALRRAILPAVVFVACAGLLMPLALAGQRTYAAVDLMEPKAPYRDALGRPPHVVSIIQSDQAESIAGRVAFFRSLRQGIFQRWDPNVAAGHPTGIMPLGGLLSPFSVGFLLFPGWYAIGLKAFLALLFSQASTYLLVRRLGVGVYPAFLAGVAYTFSGTNLVFIHRVDAVFLLPALFWAVHRLMGAPDLRRLAILAGLVAWTWFEGFPSGWVYCVYASAAWAAWLAVRGAPGLLSAVRRVALPAVAIGWGVALSAVNMVPFVSEVLDRGTLDVRATSVGSHLPGIQVFGLFDLSATGSPTRGPWWSGLNPVEGTSHVGMIVALGVATGLVAGALGRIRLTREGAAVWPFFCGMAVVAVVVNYLGTPLLSLVEQVPGIARNPIGRSRFLISLAFAVLGALALDAWWSRRGEAGVKASRVASAACLVLFGGAVASQAGPFLRAASAANQLRNVTTGFAVALVLAGAAAAIAVVAVRRSSPRARVGATLALAALLFAQLGWPVRDFTPQAPVGDFYFAQDGHRALRGLLDDRYRFAASEFQFYPNSGQALRLADLRGLALHSQEFKALVQAFNAQAFSRDALKIDLRREEWNLSSPLLDHLGVRYFAVGTGELPFGRVADDADLVWDRWASVAGLPDEALTGTAPGPLNGMYVPMRAVGEEACDGARVHLSLESGGRTLATSSRSGFDVGGGWTGFALLGRGLAAGDQYRISATSSEPGCGVAVGMVGPRVARQPLIEDPDQAVRLVSTEQAWIYERPSAWELVSAHQRWRAFPDQADLLAWAVNRPPEDADVAAYVGAPVPGPAPVTGQAPVVTSSRISDNSVRAEVSGGSGALVVVSQNLADGWTARVDGRAAPVVAVDGALMGVFVPPGRHTVVLNYLPRSFVLGTAVSGVALALALVAVAVPRTRGPKNG</sequence>
<feature type="transmembrane region" description="Helical" evidence="1">
    <location>
        <begin position="430"/>
        <end position="451"/>
    </location>
</feature>
<feature type="transmembrane region" description="Helical" evidence="1">
    <location>
        <begin position="492"/>
        <end position="510"/>
    </location>
</feature>
<feature type="transmembrane region" description="Helical" evidence="1">
    <location>
        <begin position="252"/>
        <end position="274"/>
    </location>
</feature>
<dbReference type="EMBL" id="CADCTB010000145">
    <property type="protein sequence ID" value="CAA9253543.1"/>
    <property type="molecule type" value="Genomic_DNA"/>
</dbReference>
<feature type="transmembrane region" description="Helical" evidence="1">
    <location>
        <begin position="325"/>
        <end position="346"/>
    </location>
</feature>
<dbReference type="AlphaFoldDB" id="A0A6J4ILI0"/>
<dbReference type="Pfam" id="PF09586">
    <property type="entry name" value="YfhO"/>
    <property type="match status" value="1"/>
</dbReference>
<keyword evidence="1" id="KW-0812">Transmembrane</keyword>
<keyword evidence="1" id="KW-1133">Transmembrane helix</keyword>
<organism evidence="2">
    <name type="scientific">uncultured Acidimicrobiales bacterium</name>
    <dbReference type="NCBI Taxonomy" id="310071"/>
    <lineage>
        <taxon>Bacteria</taxon>
        <taxon>Bacillati</taxon>
        <taxon>Actinomycetota</taxon>
        <taxon>Acidimicrobiia</taxon>
        <taxon>Acidimicrobiales</taxon>
        <taxon>environmental samples</taxon>
    </lineage>
</organism>
<proteinExistence type="predicted"/>
<reference evidence="2" key="1">
    <citation type="submission" date="2020-02" db="EMBL/GenBank/DDBJ databases">
        <authorList>
            <person name="Meier V. D."/>
        </authorList>
    </citation>
    <scope>NUCLEOTIDE SEQUENCE</scope>
    <source>
        <strain evidence="2">AVDCRST_MAG10</strain>
    </source>
</reference>
<dbReference type="PROSITE" id="PS51257">
    <property type="entry name" value="PROKAR_LIPOPROTEIN"/>
    <property type="match status" value="1"/>
</dbReference>
<feature type="transmembrane region" description="Helical" evidence="1">
    <location>
        <begin position="463"/>
        <end position="485"/>
    </location>
</feature>
<feature type="transmembrane region" description="Helical" evidence="1">
    <location>
        <begin position="117"/>
        <end position="140"/>
    </location>
</feature>
<name>A0A6J4ILI0_9ACTN</name>
<dbReference type="PANTHER" id="PTHR38454">
    <property type="entry name" value="INTEGRAL MEMBRANE PROTEIN-RELATED"/>
    <property type="match status" value="1"/>
</dbReference>
<accession>A0A6J4ILI0</accession>
<feature type="transmembrane region" description="Helical" evidence="1">
    <location>
        <begin position="894"/>
        <end position="914"/>
    </location>
</feature>
<evidence type="ECO:0000256" key="1">
    <source>
        <dbReference type="SAM" id="Phobius"/>
    </source>
</evidence>
<evidence type="ECO:0000313" key="2">
    <source>
        <dbReference type="EMBL" id="CAA9253543.1"/>
    </source>
</evidence>
<feature type="transmembrane region" description="Helical" evidence="1">
    <location>
        <begin position="358"/>
        <end position="379"/>
    </location>
</feature>
<feature type="transmembrane region" description="Helical" evidence="1">
    <location>
        <begin position="222"/>
        <end position="240"/>
    </location>
</feature>
<dbReference type="PANTHER" id="PTHR38454:SF1">
    <property type="entry name" value="INTEGRAL MEMBRANE PROTEIN"/>
    <property type="match status" value="1"/>
</dbReference>
<gene>
    <name evidence="2" type="ORF">AVDCRST_MAG10-2356</name>
</gene>
<feature type="transmembrane region" description="Helical" evidence="1">
    <location>
        <begin position="399"/>
        <end position="418"/>
    </location>
</feature>
<evidence type="ECO:0008006" key="3">
    <source>
        <dbReference type="Google" id="ProtNLM"/>
    </source>
</evidence>